<accession>A0ABW9P6Y1</accession>
<keyword evidence="1" id="KW-0812">Transmembrane</keyword>
<keyword evidence="1" id="KW-0472">Membrane</keyword>
<dbReference type="Proteomes" id="UP000436655">
    <property type="component" value="Unassembled WGS sequence"/>
</dbReference>
<evidence type="ECO:0000313" key="2">
    <source>
        <dbReference type="EMBL" id="MQS44990.1"/>
    </source>
</evidence>
<dbReference type="InterPro" id="IPR032083">
    <property type="entry name" value="DUF4811"/>
</dbReference>
<feature type="transmembrane region" description="Helical" evidence="1">
    <location>
        <begin position="27"/>
        <end position="46"/>
    </location>
</feature>
<name>A0ABW9P6Y1_9LACO</name>
<keyword evidence="3" id="KW-1185">Reference proteome</keyword>
<evidence type="ECO:0000313" key="3">
    <source>
        <dbReference type="Proteomes" id="UP000436655"/>
    </source>
</evidence>
<feature type="transmembrane region" description="Helical" evidence="1">
    <location>
        <begin position="5"/>
        <end position="21"/>
    </location>
</feature>
<dbReference type="EMBL" id="VDFN01000003">
    <property type="protein sequence ID" value="MQS44990.1"/>
    <property type="molecule type" value="Genomic_DNA"/>
</dbReference>
<dbReference type="Pfam" id="PF16069">
    <property type="entry name" value="DUF4811"/>
    <property type="match status" value="1"/>
</dbReference>
<gene>
    <name evidence="2" type="ORF">FHL03_05775</name>
</gene>
<reference evidence="2 3" key="1">
    <citation type="journal article" date="2019" name="Syst. Appl. Microbiol.">
        <title>Polyphasic characterization of two novel Lactobacillus spp. isolated from blown salami packages: Description of Lactobacillus halodurans sp. nov. and Lactobacillus salsicarnum sp. nov.</title>
        <authorList>
            <person name="Schuster J.A."/>
            <person name="Klingl A."/>
            <person name="Vogel R.F."/>
            <person name="Ehrmann M.A."/>
        </authorList>
    </citation>
    <scope>NUCLEOTIDE SEQUENCE [LARGE SCALE GENOMIC DNA]</scope>
    <source>
        <strain evidence="2 3">TMW 1.2098</strain>
    </source>
</reference>
<proteinExistence type="predicted"/>
<keyword evidence="1" id="KW-1133">Transmembrane helix</keyword>
<protein>
    <submittedName>
        <fullName evidence="2">DUF4811 domain-containing protein</fullName>
    </submittedName>
</protein>
<dbReference type="RefSeq" id="WP_125705363.1">
    <property type="nucleotide sequence ID" value="NZ_JBHTOO010000028.1"/>
</dbReference>
<organism evidence="2 3">
    <name type="scientific">Companilactobacillus mishanensis</name>
    <dbReference type="NCBI Taxonomy" id="2486008"/>
    <lineage>
        <taxon>Bacteria</taxon>
        <taxon>Bacillati</taxon>
        <taxon>Bacillota</taxon>
        <taxon>Bacilli</taxon>
        <taxon>Lactobacillales</taxon>
        <taxon>Lactobacillaceae</taxon>
        <taxon>Companilactobacillus</taxon>
    </lineage>
</organism>
<sequence>MIQISILIFAGLAYYFAVFITNKKVGYGLSFTFVALFILSIGLLVGNEYNHIGMEKVTKDRTVQISTVQKGSNVLLYKPVGTNGKENVYIYRTPDTVDAKKPLHTKADLHVDNKVKVEDNGSATLTQKTTRWNYKNGFYDFLFGLSGNGNDFVSQKNTFNVGSDWLVLTTDQASKLSKKMKDKSVQAQMKSEGEKYVKSTVMKAMQQNPSMTKAQIAKVTKQAESAFKVQAAKNLVKTLK</sequence>
<evidence type="ECO:0000256" key="1">
    <source>
        <dbReference type="SAM" id="Phobius"/>
    </source>
</evidence>
<comment type="caution">
    <text evidence="2">The sequence shown here is derived from an EMBL/GenBank/DDBJ whole genome shotgun (WGS) entry which is preliminary data.</text>
</comment>